<reference evidence="1 2" key="1">
    <citation type="submission" date="2024-09" db="EMBL/GenBank/DDBJ databases">
        <authorList>
            <person name="Sun Q."/>
            <person name="Mori K."/>
        </authorList>
    </citation>
    <scope>NUCLEOTIDE SEQUENCE [LARGE SCALE GENOMIC DNA]</scope>
    <source>
        <strain evidence="1 2">CECT 8365</strain>
    </source>
</reference>
<accession>A0ABV5H913</accession>
<evidence type="ECO:0000313" key="2">
    <source>
        <dbReference type="Proteomes" id="UP001589562"/>
    </source>
</evidence>
<evidence type="ECO:0008006" key="3">
    <source>
        <dbReference type="Google" id="ProtNLM"/>
    </source>
</evidence>
<sequence length="476" mass="55645">MENPMFFNIDAFNFIRDLKKGKKGTFFKKKSHLNGIEDVELNYIEKSFNASFDFDVFLKNGGDLDVGKQIKKLDFNLGNQIFTLENFFIYKISPPEMKGEIYGFYSKGYSKIKKQYYKSVIPLSKEINFHFTIKEFVFSSDTSKWSRIGTKIIMNGEDIIIVQEKDENKNWFLIIQSKKKQSYEEFSDKVFSIRIALGYVTGHLAGDEGYFFSYSRKEMKNFKHFYYRSLRSEIITLMNPLNSNPFAWIRNNKKVANKYYNEKCLETMSIENFSNLCNLLVSNDDFTATLLLIIESSKASLIFRPSGYSIALETLSDIVIGDENYKLSPITSKPDNKKFRKELNEVLDKHSVKESFKDIKTLKGRIEHINQMTNGERLKAPFSVLGINLLQEDLNVISSRNDFLHGRVPDFKNLGVSRSINLKDNDLYYASVRLYTLINLLIFKMVGYKGYVLNFPKIYELDTKYKVKEDYYRKIE</sequence>
<gene>
    <name evidence="1" type="ORF">ACFFVK_06175</name>
</gene>
<name>A0ABV5H913_9FLAO</name>
<proteinExistence type="predicted"/>
<dbReference type="RefSeq" id="WP_379679916.1">
    <property type="nucleotide sequence ID" value="NZ_JBHMFE010000009.1"/>
</dbReference>
<evidence type="ECO:0000313" key="1">
    <source>
        <dbReference type="EMBL" id="MFB9108159.1"/>
    </source>
</evidence>
<comment type="caution">
    <text evidence="1">The sequence shown here is derived from an EMBL/GenBank/DDBJ whole genome shotgun (WGS) entry which is preliminary data.</text>
</comment>
<keyword evidence="2" id="KW-1185">Reference proteome</keyword>
<dbReference type="Proteomes" id="UP001589562">
    <property type="component" value="Unassembled WGS sequence"/>
</dbReference>
<organism evidence="1 2">
    <name type="scientific">Flavobacterium gyeonganense</name>
    <dbReference type="NCBI Taxonomy" id="1310418"/>
    <lineage>
        <taxon>Bacteria</taxon>
        <taxon>Pseudomonadati</taxon>
        <taxon>Bacteroidota</taxon>
        <taxon>Flavobacteriia</taxon>
        <taxon>Flavobacteriales</taxon>
        <taxon>Flavobacteriaceae</taxon>
        <taxon>Flavobacterium</taxon>
    </lineage>
</organism>
<dbReference type="EMBL" id="JBHMFE010000009">
    <property type="protein sequence ID" value="MFB9108159.1"/>
    <property type="molecule type" value="Genomic_DNA"/>
</dbReference>
<protein>
    <recommendedName>
        <fullName evidence="3">ApeA N-terminal domain-containing protein</fullName>
    </recommendedName>
</protein>